<keyword evidence="4" id="KW-1185">Reference proteome</keyword>
<evidence type="ECO:0000313" key="3">
    <source>
        <dbReference type="EMBL" id="GAA5150900.1"/>
    </source>
</evidence>
<dbReference type="CDD" id="cd00085">
    <property type="entry name" value="HNHc"/>
    <property type="match status" value="1"/>
</dbReference>
<dbReference type="InterPro" id="IPR003615">
    <property type="entry name" value="HNH_nuc"/>
</dbReference>
<dbReference type="RefSeq" id="WP_185064360.1">
    <property type="nucleotide sequence ID" value="NZ_BAABJP010000007.1"/>
</dbReference>
<organism evidence="3 4">
    <name type="scientific">Pseudonocardia eucalypti</name>
    <dbReference type="NCBI Taxonomy" id="648755"/>
    <lineage>
        <taxon>Bacteria</taxon>
        <taxon>Bacillati</taxon>
        <taxon>Actinomycetota</taxon>
        <taxon>Actinomycetes</taxon>
        <taxon>Pseudonocardiales</taxon>
        <taxon>Pseudonocardiaceae</taxon>
        <taxon>Pseudonocardia</taxon>
    </lineage>
</organism>
<feature type="compositionally biased region" description="Basic and acidic residues" evidence="1">
    <location>
        <begin position="565"/>
        <end position="574"/>
    </location>
</feature>
<feature type="compositionally biased region" description="Low complexity" evidence="1">
    <location>
        <begin position="389"/>
        <end position="402"/>
    </location>
</feature>
<name>A0ABP9PR75_9PSEU</name>
<evidence type="ECO:0000313" key="4">
    <source>
        <dbReference type="Proteomes" id="UP001428817"/>
    </source>
</evidence>
<evidence type="ECO:0000259" key="2">
    <source>
        <dbReference type="SMART" id="SM00507"/>
    </source>
</evidence>
<feature type="region of interest" description="Disordered" evidence="1">
    <location>
        <begin position="554"/>
        <end position="583"/>
    </location>
</feature>
<evidence type="ECO:0000256" key="1">
    <source>
        <dbReference type="SAM" id="MobiDB-lite"/>
    </source>
</evidence>
<reference evidence="4" key="1">
    <citation type="journal article" date="2019" name="Int. J. Syst. Evol. Microbiol.">
        <title>The Global Catalogue of Microorganisms (GCM) 10K type strain sequencing project: providing services to taxonomists for standard genome sequencing and annotation.</title>
        <authorList>
            <consortium name="The Broad Institute Genomics Platform"/>
            <consortium name="The Broad Institute Genome Sequencing Center for Infectious Disease"/>
            <person name="Wu L."/>
            <person name="Ma J."/>
        </authorList>
    </citation>
    <scope>NUCLEOTIDE SEQUENCE [LARGE SCALE GENOMIC DNA]</scope>
    <source>
        <strain evidence="4">JCM 18303</strain>
    </source>
</reference>
<dbReference type="Proteomes" id="UP001428817">
    <property type="component" value="Unassembled WGS sequence"/>
</dbReference>
<dbReference type="EMBL" id="BAABJP010000007">
    <property type="protein sequence ID" value="GAA5150900.1"/>
    <property type="molecule type" value="Genomic_DNA"/>
</dbReference>
<feature type="domain" description="HNH nuclease" evidence="2">
    <location>
        <begin position="540"/>
        <end position="592"/>
    </location>
</feature>
<protein>
    <recommendedName>
        <fullName evidence="2">HNH nuclease domain-containing protein</fullName>
    </recommendedName>
</protein>
<sequence>MDGGLGARLAGTPVGPALGSLLASIDVTAVPNGSVIDYLQASARQRSHTDGVYLGAVASTLERDPSASPGSVVCLVEPDRYAADEVRAALAMTRRQGWNESEFAYLLCRGLPAVHAEMLAGRVDRGRALVFVQHLAGLPAALIVKVLNAVLAAAPGLTTGQLRARILKLIITADPDHAEDAYERALAERAVVGYLNPDGTAVISASGLPPDEAAAATERISQLARAAKRAGHPGLIDQLRADIYLRLLDGRFHHLTRAEMIAALLAEAAQIPTPTAEATPSDAAAAEAPTGAVPSADVSATEVPTAEVPTAVVAQVATGAAEGPACPEPHSPEPDCPELSTTPADNAEPGRAHADNAEPDCAELASAEPSWAGPDDAGLAEDGPHDRQPAASPRPASSERAPLGQVTGIEVRARLDSLAGVNELPGELPGWGPILAQTARQAVARQHQGQWRWAVTDHEGYLLAEGLTRRRPATGPPVYRADGGIVELAVPATVLARLSKDPPPGWAGVIRDIATQYHHAHTAPDADREGQTGRRMPGRGLRRYVQIRDRTCTAPGCRRPATQSEQDHTVDHQHGGATASTNLGPGCKYDHRLKHEGGWTVTQPQPGQFIWISPLGRRYHTRGERITDPEPELPPF</sequence>
<feature type="region of interest" description="Disordered" evidence="1">
    <location>
        <begin position="275"/>
        <end position="304"/>
    </location>
</feature>
<feature type="region of interest" description="Disordered" evidence="1">
    <location>
        <begin position="320"/>
        <end position="405"/>
    </location>
</feature>
<proteinExistence type="predicted"/>
<dbReference type="SMART" id="SM00507">
    <property type="entry name" value="HNHc"/>
    <property type="match status" value="1"/>
</dbReference>
<gene>
    <name evidence="3" type="ORF">GCM10023321_17010</name>
</gene>
<comment type="caution">
    <text evidence="3">The sequence shown here is derived from an EMBL/GenBank/DDBJ whole genome shotgun (WGS) entry which is preliminary data.</text>
</comment>
<accession>A0ABP9PR75</accession>